<evidence type="ECO:0000313" key="8">
    <source>
        <dbReference type="EMBL" id="CAF3582830.1"/>
    </source>
</evidence>
<dbReference type="PANTHER" id="PTHR10924:SF27">
    <property type="entry name" value="SOLUTE CARRIER FAMILY 49 MEMBER 4"/>
    <property type="match status" value="1"/>
</dbReference>
<dbReference type="AlphaFoldDB" id="A0A814LLU2"/>
<dbReference type="InterPro" id="IPR036259">
    <property type="entry name" value="MFS_trans_sf"/>
</dbReference>
<dbReference type="InterPro" id="IPR011701">
    <property type="entry name" value="MFS"/>
</dbReference>
<feature type="transmembrane region" description="Helical" evidence="5">
    <location>
        <begin position="24"/>
        <end position="44"/>
    </location>
</feature>
<feature type="transmembrane region" description="Helical" evidence="5">
    <location>
        <begin position="93"/>
        <end position="115"/>
    </location>
</feature>
<evidence type="ECO:0000313" key="7">
    <source>
        <dbReference type="EMBL" id="CAF1176769.1"/>
    </source>
</evidence>
<reference evidence="6" key="1">
    <citation type="submission" date="2021-02" db="EMBL/GenBank/DDBJ databases">
        <authorList>
            <person name="Nowell W R."/>
        </authorList>
    </citation>
    <scope>NUCLEOTIDE SEQUENCE</scope>
</reference>
<keyword evidence="4 5" id="KW-0472">Membrane</keyword>
<dbReference type="Proteomes" id="UP000663881">
    <property type="component" value="Unassembled WGS sequence"/>
</dbReference>
<evidence type="ECO:0000256" key="3">
    <source>
        <dbReference type="ARBA" id="ARBA00022989"/>
    </source>
</evidence>
<dbReference type="EMBL" id="CAJOBB010000329">
    <property type="protein sequence ID" value="CAF3652756.1"/>
    <property type="molecule type" value="Genomic_DNA"/>
</dbReference>
<keyword evidence="3 5" id="KW-1133">Transmembrane helix</keyword>
<dbReference type="Gene3D" id="1.20.1250.20">
    <property type="entry name" value="MFS general substrate transporter like domains"/>
    <property type="match status" value="2"/>
</dbReference>
<evidence type="ECO:0000256" key="4">
    <source>
        <dbReference type="ARBA" id="ARBA00023136"/>
    </source>
</evidence>
<evidence type="ECO:0000256" key="2">
    <source>
        <dbReference type="ARBA" id="ARBA00022692"/>
    </source>
</evidence>
<comment type="caution">
    <text evidence="6">The sequence shown here is derived from an EMBL/GenBank/DDBJ whole genome shotgun (WGS) entry which is preliminary data.</text>
</comment>
<gene>
    <name evidence="6" type="ORF">IZO911_LOCUS21143</name>
    <name evidence="9" type="ORF">KXQ929_LOCUS7845</name>
    <name evidence="8" type="ORF">OKA104_LOCUS5697</name>
    <name evidence="7" type="ORF">VCS650_LOCUS24250</name>
</gene>
<comment type="subcellular location">
    <subcellularLocation>
        <location evidence="1">Membrane</location>
        <topology evidence="1">Multi-pass membrane protein</topology>
    </subcellularLocation>
</comment>
<feature type="transmembrane region" description="Helical" evidence="5">
    <location>
        <begin position="297"/>
        <end position="317"/>
    </location>
</feature>
<sequence>MESPSSELDRIHENGLFRVYPQRFWVLFVFCFLSFNQCMFWLTFSPIASSTESFYHVSEATVDLLLNWGPIIFLPTLPLTYLILNTHHGLRKCVLIFAIVSLIATVIRLIPSIVMSSTDPHFHDLAVPFLHIGQILIAATGPIGMALVSQLSCLWFAPHERTRATTINVLSTSFGGAVSFLISPHLVSEPWRVPHLLYLHAGQALLACIFTLAYYPAEPPSPPSAAAHIRSAERFRIESLTETLKRFLHDILHCCKDISCVLLILSGALMGGTLSAWGGLFATILAPLGYSENDAGWFGFGQSIAGIVGGLAMGFIADLPRFQRSLKSLMLISLTFSFISCLLFQLSIRTMFWPDHPPLPSSVISIVIILSINGFFNGAGSPLIYECLAEMMHPLPESLTASIFVQLFNVVSLIFLAIAPNRAMLMNLLVLLMMTIGIIMVACARVTYKRKDDEQKKENTLPISE</sequence>
<dbReference type="EMBL" id="CAJNOE010000225">
    <property type="protein sequence ID" value="CAF1065962.1"/>
    <property type="molecule type" value="Genomic_DNA"/>
</dbReference>
<organism evidence="6 10">
    <name type="scientific">Adineta steineri</name>
    <dbReference type="NCBI Taxonomy" id="433720"/>
    <lineage>
        <taxon>Eukaryota</taxon>
        <taxon>Metazoa</taxon>
        <taxon>Spiralia</taxon>
        <taxon>Gnathifera</taxon>
        <taxon>Rotifera</taxon>
        <taxon>Eurotatoria</taxon>
        <taxon>Bdelloidea</taxon>
        <taxon>Adinetida</taxon>
        <taxon>Adinetidae</taxon>
        <taxon>Adineta</taxon>
    </lineage>
</organism>
<feature type="transmembrane region" description="Helical" evidence="5">
    <location>
        <begin position="329"/>
        <end position="348"/>
    </location>
</feature>
<dbReference type="PANTHER" id="PTHR10924">
    <property type="entry name" value="MAJOR FACILITATOR SUPERFAMILY PROTEIN-RELATED"/>
    <property type="match status" value="1"/>
</dbReference>
<dbReference type="GO" id="GO:0016020">
    <property type="term" value="C:membrane"/>
    <property type="evidence" value="ECO:0007669"/>
    <property type="project" value="UniProtKB-SubCell"/>
</dbReference>
<evidence type="ECO:0000313" key="9">
    <source>
        <dbReference type="EMBL" id="CAF3652756.1"/>
    </source>
</evidence>
<accession>A0A814LLU2</accession>
<name>A0A814LLU2_9BILA</name>
<feature type="transmembrane region" description="Helical" evidence="5">
    <location>
        <begin position="360"/>
        <end position="379"/>
    </location>
</feature>
<dbReference type="Proteomes" id="UP000663868">
    <property type="component" value="Unassembled WGS sequence"/>
</dbReference>
<dbReference type="Proteomes" id="UP000663891">
    <property type="component" value="Unassembled WGS sequence"/>
</dbReference>
<evidence type="ECO:0000256" key="5">
    <source>
        <dbReference type="SAM" id="Phobius"/>
    </source>
</evidence>
<dbReference type="EMBL" id="CAJOAY010000200">
    <property type="protein sequence ID" value="CAF3582830.1"/>
    <property type="molecule type" value="Genomic_DNA"/>
</dbReference>
<proteinExistence type="predicted"/>
<evidence type="ECO:0000313" key="6">
    <source>
        <dbReference type="EMBL" id="CAF1065962.1"/>
    </source>
</evidence>
<evidence type="ECO:0000256" key="1">
    <source>
        <dbReference type="ARBA" id="ARBA00004141"/>
    </source>
</evidence>
<dbReference type="GO" id="GO:0022857">
    <property type="term" value="F:transmembrane transporter activity"/>
    <property type="evidence" value="ECO:0007669"/>
    <property type="project" value="InterPro"/>
</dbReference>
<evidence type="ECO:0000313" key="10">
    <source>
        <dbReference type="Proteomes" id="UP000663860"/>
    </source>
</evidence>
<dbReference type="InterPro" id="IPR049680">
    <property type="entry name" value="FLVCR1-2_SLC49-like"/>
</dbReference>
<feature type="transmembrane region" description="Helical" evidence="5">
    <location>
        <begin position="64"/>
        <end position="84"/>
    </location>
</feature>
<keyword evidence="2 5" id="KW-0812">Transmembrane</keyword>
<dbReference type="Pfam" id="PF07690">
    <property type="entry name" value="MFS_1"/>
    <property type="match status" value="1"/>
</dbReference>
<dbReference type="OrthoDB" id="422206at2759"/>
<protein>
    <submittedName>
        <fullName evidence="6">Uncharacterized protein</fullName>
    </submittedName>
</protein>
<dbReference type="Proteomes" id="UP000663860">
    <property type="component" value="Unassembled WGS sequence"/>
</dbReference>
<feature type="transmembrane region" description="Helical" evidence="5">
    <location>
        <begin position="425"/>
        <end position="448"/>
    </location>
</feature>
<feature type="transmembrane region" description="Helical" evidence="5">
    <location>
        <begin position="261"/>
        <end position="285"/>
    </location>
</feature>
<dbReference type="EMBL" id="CAJNON010000295">
    <property type="protein sequence ID" value="CAF1176769.1"/>
    <property type="molecule type" value="Genomic_DNA"/>
</dbReference>
<feature type="transmembrane region" description="Helical" evidence="5">
    <location>
        <begin position="135"/>
        <end position="157"/>
    </location>
</feature>
<feature type="transmembrane region" description="Helical" evidence="5">
    <location>
        <begin position="399"/>
        <end position="419"/>
    </location>
</feature>
<dbReference type="SUPFAM" id="SSF103473">
    <property type="entry name" value="MFS general substrate transporter"/>
    <property type="match status" value="1"/>
</dbReference>